<accession>A0A2I1C3S4</accession>
<gene>
    <name evidence="2" type="ORF">P174DRAFT_196753</name>
</gene>
<dbReference type="AlphaFoldDB" id="A0A2I1C3S4"/>
<dbReference type="GeneID" id="36528629"/>
<feature type="region of interest" description="Disordered" evidence="1">
    <location>
        <begin position="9"/>
        <end position="106"/>
    </location>
</feature>
<evidence type="ECO:0000256" key="1">
    <source>
        <dbReference type="SAM" id="MobiDB-lite"/>
    </source>
</evidence>
<dbReference type="Proteomes" id="UP000234474">
    <property type="component" value="Unassembled WGS sequence"/>
</dbReference>
<comment type="caution">
    <text evidence="2">The sequence shown here is derived from an EMBL/GenBank/DDBJ whole genome shotgun (WGS) entry which is preliminary data.</text>
</comment>
<organism evidence="2 3">
    <name type="scientific">Aspergillus novofumigatus (strain IBT 16806)</name>
    <dbReference type="NCBI Taxonomy" id="1392255"/>
    <lineage>
        <taxon>Eukaryota</taxon>
        <taxon>Fungi</taxon>
        <taxon>Dikarya</taxon>
        <taxon>Ascomycota</taxon>
        <taxon>Pezizomycotina</taxon>
        <taxon>Eurotiomycetes</taxon>
        <taxon>Eurotiomycetidae</taxon>
        <taxon>Eurotiales</taxon>
        <taxon>Aspergillaceae</taxon>
        <taxon>Aspergillus</taxon>
        <taxon>Aspergillus subgen. Fumigati</taxon>
    </lineage>
</organism>
<evidence type="ECO:0000313" key="2">
    <source>
        <dbReference type="EMBL" id="PKX92276.1"/>
    </source>
</evidence>
<dbReference type="EMBL" id="MSZS01000005">
    <property type="protein sequence ID" value="PKX92276.1"/>
    <property type="molecule type" value="Genomic_DNA"/>
</dbReference>
<reference evidence="3" key="1">
    <citation type="journal article" date="2018" name="Proc. Natl. Acad. Sci. U.S.A.">
        <title>Linking secondary metabolites to gene clusters through genome sequencing of six diverse Aspergillus species.</title>
        <authorList>
            <person name="Kaerboelling I."/>
            <person name="Vesth T.C."/>
            <person name="Frisvad J.C."/>
            <person name="Nybo J.L."/>
            <person name="Theobald S."/>
            <person name="Kuo A."/>
            <person name="Bowyer P."/>
            <person name="Matsuda Y."/>
            <person name="Mondo S."/>
            <person name="Lyhne E.K."/>
            <person name="Kogle M.E."/>
            <person name="Clum A."/>
            <person name="Lipzen A."/>
            <person name="Salamov A."/>
            <person name="Ngan C.Y."/>
            <person name="Daum C."/>
            <person name="Chiniquy J."/>
            <person name="Barry K."/>
            <person name="LaButti K."/>
            <person name="Haridas S."/>
            <person name="Simmons B.A."/>
            <person name="Magnuson J.K."/>
            <person name="Mortensen U.H."/>
            <person name="Larsen T.O."/>
            <person name="Grigoriev I.V."/>
            <person name="Baker S.E."/>
            <person name="Andersen M.R."/>
        </authorList>
    </citation>
    <scope>NUCLEOTIDE SEQUENCE [LARGE SCALE GENOMIC DNA]</scope>
    <source>
        <strain evidence="3">IBT 16806</strain>
    </source>
</reference>
<evidence type="ECO:0000313" key="3">
    <source>
        <dbReference type="Proteomes" id="UP000234474"/>
    </source>
</evidence>
<dbReference type="RefSeq" id="XP_024680871.1">
    <property type="nucleotide sequence ID" value="XM_024821303.1"/>
</dbReference>
<keyword evidence="3" id="KW-1185">Reference proteome</keyword>
<name>A0A2I1C3S4_ASPN1</name>
<sequence length="106" mass="11396">MLKQCYLMESWPEHQSPPSGTLTASEAVDASAELTMGRASTPLSELTSLSGIDLEDGAATHPRASSSTEGNLEVYRQPQSDSRAAEHSITASLEESLFEGREKGER</sequence>
<dbReference type="VEuPathDB" id="FungiDB:P174DRAFT_196753"/>
<proteinExistence type="predicted"/>
<feature type="compositionally biased region" description="Polar residues" evidence="1">
    <location>
        <begin position="41"/>
        <end position="50"/>
    </location>
</feature>
<protein>
    <submittedName>
        <fullName evidence="2">Uncharacterized protein</fullName>
    </submittedName>
</protein>